<gene>
    <name evidence="4" type="ORF">GC098_02715</name>
</gene>
<feature type="transmembrane region" description="Helical" evidence="1">
    <location>
        <begin position="89"/>
        <end position="110"/>
    </location>
</feature>
<feature type="domain" description="DUF1980" evidence="3">
    <location>
        <begin position="162"/>
        <end position="294"/>
    </location>
</feature>
<dbReference type="InterPro" id="IPR015402">
    <property type="entry name" value="DUF1980"/>
</dbReference>
<keyword evidence="1" id="KW-0812">Transmembrane</keyword>
<dbReference type="PANTHER" id="PTHR40047:SF1">
    <property type="entry name" value="UPF0703 PROTEIN YCGQ"/>
    <property type="match status" value="1"/>
</dbReference>
<feature type="domain" description="DUF1980" evidence="2">
    <location>
        <begin position="13"/>
        <end position="121"/>
    </location>
</feature>
<dbReference type="EMBL" id="WHOA01000018">
    <property type="protein sequence ID" value="NOU70357.1"/>
    <property type="molecule type" value="Genomic_DNA"/>
</dbReference>
<keyword evidence="5" id="KW-1185">Reference proteome</keyword>
<feature type="transmembrane region" description="Helical" evidence="1">
    <location>
        <begin position="42"/>
        <end position="62"/>
    </location>
</feature>
<evidence type="ECO:0000259" key="3">
    <source>
        <dbReference type="Pfam" id="PF21537"/>
    </source>
</evidence>
<dbReference type="Pfam" id="PF09323">
    <property type="entry name" value="DUF1980"/>
    <property type="match status" value="1"/>
</dbReference>
<dbReference type="InterPro" id="IPR048493">
    <property type="entry name" value="DUF1980_N"/>
</dbReference>
<organism evidence="4 5">
    <name type="scientific">Paenibacillus phytorum</name>
    <dbReference type="NCBI Taxonomy" id="2654977"/>
    <lineage>
        <taxon>Bacteria</taxon>
        <taxon>Bacillati</taxon>
        <taxon>Bacillota</taxon>
        <taxon>Bacilli</taxon>
        <taxon>Bacillales</taxon>
        <taxon>Paenibacillaceae</taxon>
        <taxon>Paenibacillus</taxon>
    </lineage>
</organism>
<sequence length="305" mass="33873">MKGNRLMILHYLLRTIILLGFSSYIVFLTKTDALQYYLAPRMMIYVKIAAVALYVIACFQGYSAIRINRGKRVACDCEQLVPQSAVRSMLSYGLLILPLLVGFCLPNAALGSAMASAKGMNLSTAKQERSKSSASTVPSPNVSLAATGTAKTDAEIEQMFNDEWEKVSSKIGMNLYKKDLIVVKSTLYKEILSSIDLFKSNFIGKKIEISGFVYREENMKSNQFVVGRFVINCCSSDAMPYGAMIDFPEAQNYPKDTWVKVTGTVQSGSYNGKDIFMIKADQIEKIAAPESPYLHANYDPLKELD</sequence>
<dbReference type="InterPro" id="IPR048447">
    <property type="entry name" value="DUF1980_C"/>
</dbReference>
<evidence type="ECO:0000259" key="2">
    <source>
        <dbReference type="Pfam" id="PF09323"/>
    </source>
</evidence>
<evidence type="ECO:0000313" key="4">
    <source>
        <dbReference type="EMBL" id="NOU70357.1"/>
    </source>
</evidence>
<comment type="caution">
    <text evidence="4">The sequence shown here is derived from an EMBL/GenBank/DDBJ whole genome shotgun (WGS) entry which is preliminary data.</text>
</comment>
<accession>A0ABX1XP94</accession>
<feature type="transmembrane region" description="Helical" evidence="1">
    <location>
        <begin position="12"/>
        <end position="30"/>
    </location>
</feature>
<dbReference type="Proteomes" id="UP000616779">
    <property type="component" value="Unassembled WGS sequence"/>
</dbReference>
<protein>
    <submittedName>
        <fullName evidence="4">TIGR03943 family protein</fullName>
    </submittedName>
</protein>
<dbReference type="RefSeq" id="WP_171640756.1">
    <property type="nucleotide sequence ID" value="NZ_WHOA01000018.1"/>
</dbReference>
<name>A0ABX1XP94_9BACL</name>
<dbReference type="PANTHER" id="PTHR40047">
    <property type="entry name" value="UPF0703 PROTEIN YCGQ"/>
    <property type="match status" value="1"/>
</dbReference>
<evidence type="ECO:0000313" key="5">
    <source>
        <dbReference type="Proteomes" id="UP000616779"/>
    </source>
</evidence>
<dbReference type="Pfam" id="PF21537">
    <property type="entry name" value="DUF1980_C"/>
    <property type="match status" value="1"/>
</dbReference>
<dbReference type="NCBIfam" id="TIGR03943">
    <property type="entry name" value="TIGR03943 family putative permease subunit"/>
    <property type="match status" value="1"/>
</dbReference>
<reference evidence="4 5" key="1">
    <citation type="submission" date="2019-10" db="EMBL/GenBank/DDBJ databases">
        <title>Description of Paenibacillus terrestris sp. nov.</title>
        <authorList>
            <person name="Carlier A."/>
            <person name="Qi S."/>
        </authorList>
    </citation>
    <scope>NUCLEOTIDE SEQUENCE [LARGE SCALE GENOMIC DNA]</scope>
    <source>
        <strain evidence="4 5">LMG 31458</strain>
    </source>
</reference>
<keyword evidence="1" id="KW-1133">Transmembrane helix</keyword>
<proteinExistence type="predicted"/>
<evidence type="ECO:0000256" key="1">
    <source>
        <dbReference type="SAM" id="Phobius"/>
    </source>
</evidence>
<keyword evidence="1" id="KW-0472">Membrane</keyword>
<dbReference type="InterPro" id="IPR052955">
    <property type="entry name" value="UPF0703_membrane_permease"/>
</dbReference>